<evidence type="ECO:0000313" key="8">
    <source>
        <dbReference type="Proteomes" id="UP001596528"/>
    </source>
</evidence>
<accession>A0ABW2V1F7</accession>
<evidence type="ECO:0000256" key="3">
    <source>
        <dbReference type="ARBA" id="ARBA00022692"/>
    </source>
</evidence>
<reference evidence="8" key="1">
    <citation type="journal article" date="2019" name="Int. J. Syst. Evol. Microbiol.">
        <title>The Global Catalogue of Microorganisms (GCM) 10K type strain sequencing project: providing services to taxonomists for standard genome sequencing and annotation.</title>
        <authorList>
            <consortium name="The Broad Institute Genomics Platform"/>
            <consortium name="The Broad Institute Genome Sequencing Center for Infectious Disease"/>
            <person name="Wu L."/>
            <person name="Ma J."/>
        </authorList>
    </citation>
    <scope>NUCLEOTIDE SEQUENCE [LARGE SCALE GENOMIC DNA]</scope>
    <source>
        <strain evidence="8">JCM 18657</strain>
    </source>
</reference>
<feature type="transmembrane region" description="Helical" evidence="6">
    <location>
        <begin position="152"/>
        <end position="170"/>
    </location>
</feature>
<feature type="transmembrane region" description="Helical" evidence="6">
    <location>
        <begin position="358"/>
        <end position="380"/>
    </location>
</feature>
<dbReference type="PANTHER" id="PTHR30569">
    <property type="entry name" value="CYTOSINE TRANSPORTER CODB"/>
    <property type="match status" value="1"/>
</dbReference>
<keyword evidence="4 6" id="KW-1133">Transmembrane helix</keyword>
<evidence type="ECO:0000256" key="2">
    <source>
        <dbReference type="ARBA" id="ARBA00008974"/>
    </source>
</evidence>
<feature type="transmembrane region" description="Helical" evidence="6">
    <location>
        <begin position="126"/>
        <end position="145"/>
    </location>
</feature>
<dbReference type="Pfam" id="PF02133">
    <property type="entry name" value="Transp_cyt_pur"/>
    <property type="match status" value="1"/>
</dbReference>
<evidence type="ECO:0000256" key="5">
    <source>
        <dbReference type="ARBA" id="ARBA00023136"/>
    </source>
</evidence>
<evidence type="ECO:0000313" key="7">
    <source>
        <dbReference type="EMBL" id="MFC7749984.1"/>
    </source>
</evidence>
<feature type="transmembrane region" description="Helical" evidence="6">
    <location>
        <begin position="224"/>
        <end position="248"/>
    </location>
</feature>
<feature type="transmembrane region" description="Helical" evidence="6">
    <location>
        <begin position="52"/>
        <end position="74"/>
    </location>
</feature>
<name>A0ABW2V1F7_9BACL</name>
<feature type="transmembrane region" description="Helical" evidence="6">
    <location>
        <begin position="260"/>
        <end position="279"/>
    </location>
</feature>
<comment type="subcellular location">
    <subcellularLocation>
        <location evidence="1">Membrane</location>
        <topology evidence="1">Multi-pass membrane protein</topology>
    </subcellularLocation>
</comment>
<dbReference type="NCBIfam" id="NF008241">
    <property type="entry name" value="PRK11017.1"/>
    <property type="match status" value="1"/>
</dbReference>
<feature type="transmembrane region" description="Helical" evidence="6">
    <location>
        <begin position="95"/>
        <end position="120"/>
    </location>
</feature>
<keyword evidence="8" id="KW-1185">Reference proteome</keyword>
<comment type="similarity">
    <text evidence="2">Belongs to the purine-cytosine permease (2.A.39) family.</text>
</comment>
<dbReference type="InterPro" id="IPR030191">
    <property type="entry name" value="CodB"/>
</dbReference>
<dbReference type="RefSeq" id="WP_138788269.1">
    <property type="nucleotide sequence ID" value="NZ_JBHTGQ010000018.1"/>
</dbReference>
<organism evidence="7 8">
    <name type="scientific">Paenibacillus thermoaerophilus</name>
    <dbReference type="NCBI Taxonomy" id="1215385"/>
    <lineage>
        <taxon>Bacteria</taxon>
        <taxon>Bacillati</taxon>
        <taxon>Bacillota</taxon>
        <taxon>Bacilli</taxon>
        <taxon>Bacillales</taxon>
        <taxon>Paenibacillaceae</taxon>
        <taxon>Paenibacillus</taxon>
    </lineage>
</organism>
<feature type="transmembrane region" description="Helical" evidence="6">
    <location>
        <begin position="20"/>
        <end position="40"/>
    </location>
</feature>
<gene>
    <name evidence="7" type="primary">codB</name>
    <name evidence="7" type="ORF">ACFQWB_08515</name>
</gene>
<dbReference type="EMBL" id="JBHTGQ010000018">
    <property type="protein sequence ID" value="MFC7749984.1"/>
    <property type="molecule type" value="Genomic_DNA"/>
</dbReference>
<dbReference type="Gene3D" id="1.10.4160.10">
    <property type="entry name" value="Hydantoin permease"/>
    <property type="match status" value="1"/>
</dbReference>
<evidence type="ECO:0000256" key="1">
    <source>
        <dbReference type="ARBA" id="ARBA00004141"/>
    </source>
</evidence>
<proteinExistence type="inferred from homology"/>
<feature type="transmembrane region" description="Helical" evidence="6">
    <location>
        <begin position="386"/>
        <end position="403"/>
    </location>
</feature>
<feature type="transmembrane region" description="Helical" evidence="6">
    <location>
        <begin position="300"/>
        <end position="318"/>
    </location>
</feature>
<evidence type="ECO:0000256" key="6">
    <source>
        <dbReference type="SAM" id="Phobius"/>
    </source>
</evidence>
<protein>
    <submittedName>
        <fullName evidence="7">Cytosine permease</fullName>
    </submittedName>
</protein>
<sequence length="419" mass="43890">MTNDKEFSLGPVPAANRQKLMHTLAVMLGFTFFSASMMAGGTLGTGLTFSQFILIVMLSNLLLGLYTGGLAVIASRTGLSTHLLTRYAFGQKGSYLTSLLLGGTQVGWFGVGIAMFALPVEKATGIPVPYLIAAAGILMTSSAFFGIKALTALSIVAVPAIAVLGSISVYRAASDIGGLGGLFDFQPQDALSFTAALTICVGSFISGGTLTPDFTRFASGPRKAFLATLIAFFLGNSLMFLFGAVGAISTGFSDISDVMLAQGLIIPAIVILGLNIWTTNDNALYASGLGFSNITKIPKNKLVIINGIVGTALSIWLYNNFIGFLTFLGSAIPSIGAIILADYFLVNRRKYDRFDPGSFKQVNVVAIAAWAAGFAAARLVPGIPPLNAVVVSAALYVVLTKLLDRSDSRQQTSETILEG</sequence>
<dbReference type="CDD" id="cd11484">
    <property type="entry name" value="SLC-NCS1sbd_CobB-like"/>
    <property type="match status" value="1"/>
</dbReference>
<dbReference type="InterPro" id="IPR001248">
    <property type="entry name" value="Pur-cyt_permease"/>
</dbReference>
<keyword evidence="3 6" id="KW-0812">Transmembrane</keyword>
<evidence type="ECO:0000256" key="4">
    <source>
        <dbReference type="ARBA" id="ARBA00022989"/>
    </source>
</evidence>
<feature type="transmembrane region" description="Helical" evidence="6">
    <location>
        <begin position="190"/>
        <end position="212"/>
    </location>
</feature>
<feature type="transmembrane region" description="Helical" evidence="6">
    <location>
        <begin position="324"/>
        <end position="346"/>
    </location>
</feature>
<dbReference type="Proteomes" id="UP001596528">
    <property type="component" value="Unassembled WGS sequence"/>
</dbReference>
<dbReference type="PANTHER" id="PTHR30569:SF0">
    <property type="entry name" value="CYTOSINE PERMEASE"/>
    <property type="match status" value="1"/>
</dbReference>
<keyword evidence="5 6" id="KW-0472">Membrane</keyword>
<comment type="caution">
    <text evidence="7">The sequence shown here is derived from an EMBL/GenBank/DDBJ whole genome shotgun (WGS) entry which is preliminary data.</text>
</comment>